<accession>A0A1M6IGK4</accession>
<feature type="transmembrane region" description="Helical" evidence="1">
    <location>
        <begin position="14"/>
        <end position="34"/>
    </location>
</feature>
<evidence type="ECO:0000256" key="1">
    <source>
        <dbReference type="SAM" id="Phobius"/>
    </source>
</evidence>
<keyword evidence="1" id="KW-0472">Membrane</keyword>
<keyword evidence="1" id="KW-1133">Transmembrane helix</keyword>
<keyword evidence="3" id="KW-1185">Reference proteome</keyword>
<gene>
    <name evidence="2" type="ORF">SAMN05444373_10433</name>
</gene>
<sequence>MNEIIIKQSKVKSIGLIILGIVMLLACVFVLAFGTIHKNIVYIIIGIIGMGFFVPCEIYSVKRALNPKPLLVITEDGITDMSSACSVGFIAWNEIESVSVIRVFSQRLIAITVYDIDKLLHRISSAKQKVIKANLKFNYPPIAISLNTADVNFNEVLSIIQSKLNEHNLRVNN</sequence>
<dbReference type="PROSITE" id="PS51257">
    <property type="entry name" value="PROKAR_LIPOPROTEIN"/>
    <property type="match status" value="1"/>
</dbReference>
<reference evidence="2 3" key="1">
    <citation type="submission" date="2016-11" db="EMBL/GenBank/DDBJ databases">
        <authorList>
            <person name="Varghese N."/>
            <person name="Submissions S."/>
        </authorList>
    </citation>
    <scope>NUCLEOTIDE SEQUENCE [LARGE SCALE GENOMIC DNA]</scope>
    <source>
        <strain evidence="2 3">DSM 19027</strain>
    </source>
</reference>
<dbReference type="NCBIfam" id="NF041635">
    <property type="entry name" value="STM3941_fam"/>
    <property type="match status" value="1"/>
</dbReference>
<dbReference type="Proteomes" id="UP000324781">
    <property type="component" value="Unassembled WGS sequence"/>
</dbReference>
<proteinExistence type="predicted"/>
<evidence type="ECO:0000313" key="3">
    <source>
        <dbReference type="Proteomes" id="UP000324781"/>
    </source>
</evidence>
<name>A0A1M6IGK4_9FIRM</name>
<dbReference type="AlphaFoldDB" id="A0A1M6IGK4"/>
<evidence type="ECO:0000313" key="2">
    <source>
        <dbReference type="EMBL" id="SHJ33567.1"/>
    </source>
</evidence>
<dbReference type="InterPro" id="IPR048136">
    <property type="entry name" value="STM3941-like"/>
</dbReference>
<dbReference type="RefSeq" id="WP_149679234.1">
    <property type="nucleotide sequence ID" value="NZ_FQZP01000043.1"/>
</dbReference>
<protein>
    <submittedName>
        <fullName evidence="2">Uncharacterized protein</fullName>
    </submittedName>
</protein>
<organism evidence="2 3">
    <name type="scientific">Thermoclostridium caenicola</name>
    <dbReference type="NCBI Taxonomy" id="659425"/>
    <lineage>
        <taxon>Bacteria</taxon>
        <taxon>Bacillati</taxon>
        <taxon>Bacillota</taxon>
        <taxon>Clostridia</taxon>
        <taxon>Eubacteriales</taxon>
        <taxon>Oscillospiraceae</taxon>
        <taxon>Thermoclostridium</taxon>
    </lineage>
</organism>
<keyword evidence="1" id="KW-0812">Transmembrane</keyword>
<feature type="transmembrane region" description="Helical" evidence="1">
    <location>
        <begin position="40"/>
        <end position="61"/>
    </location>
</feature>
<dbReference type="EMBL" id="FQZP01000043">
    <property type="protein sequence ID" value="SHJ33567.1"/>
    <property type="molecule type" value="Genomic_DNA"/>
</dbReference>
<dbReference type="OrthoDB" id="4764283at2"/>